<feature type="region of interest" description="Disordered" evidence="1">
    <location>
        <begin position="117"/>
        <end position="190"/>
    </location>
</feature>
<dbReference type="AlphaFoldDB" id="B4DSF5"/>
<evidence type="ECO:0000256" key="1">
    <source>
        <dbReference type="SAM" id="MobiDB-lite"/>
    </source>
</evidence>
<dbReference type="PeptideAtlas" id="B4DSF5"/>
<feature type="region of interest" description="Disordered" evidence="1">
    <location>
        <begin position="60"/>
        <end position="82"/>
    </location>
</feature>
<feature type="compositionally biased region" description="Basic residues" evidence="1">
    <location>
        <begin position="126"/>
        <end position="144"/>
    </location>
</feature>
<proteinExistence type="evidence at transcript level"/>
<accession>B4DSF5</accession>
<protein>
    <submittedName>
        <fullName evidence="2">cDNA FLJ56759</fullName>
    </submittedName>
</protein>
<sequence length="259" mass="28559">MKLPRSRETTSPSPRTLLIFGACCAANTRRPPRGPLAWRGFIWSTASARLRTTTTTTTITTTTTTTGPSRRSRVTTPLTTTGRSPIWAAFPRAAAATPSPAPTRTTRPTTRILAPVCPAPAILCPQRKRRRRERRRRRKRRRRGAAGPRIPVKSARRRRTRPPSRTPAPAPAKCQCRASDSGAPASASLPACRRRPTSCTIWPPPPLQPNPLLSRMPADFPTSRVVSKRSRRRSGICRAGPPKHLRCTARPAWGVVSLR</sequence>
<dbReference type="EMBL" id="AK299717">
    <property type="protein sequence ID" value="BAG61617.1"/>
    <property type="molecule type" value="mRNA"/>
</dbReference>
<reference evidence="2" key="1">
    <citation type="submission" date="2007-10" db="EMBL/GenBank/DDBJ databases">
        <title>NEDO human cDNA sequencing project focused on splicing variants.</title>
        <authorList>
            <person name="Wakamatsu A."/>
            <person name="Yamamoto J."/>
            <person name="Kimura K."/>
            <person name="Ishii S."/>
            <person name="Watanabe K."/>
            <person name="Sugiyama A."/>
            <person name="Murakawa K."/>
            <person name="Kaida T."/>
            <person name="Tsuchiya K."/>
            <person name="Fukuzumi Y."/>
            <person name="Kumagai A."/>
            <person name="Oishi Y."/>
            <person name="Yamamoto S."/>
            <person name="Ono Y."/>
            <person name="Komori Y."/>
            <person name="Yamazaki M."/>
            <person name="Kisu Y."/>
            <person name="Nishikawa T."/>
            <person name="Sugano S."/>
            <person name="Nomura N."/>
            <person name="Isogai T."/>
        </authorList>
    </citation>
    <scope>NUCLEOTIDE SEQUENCE</scope>
    <source>
        <tissue evidence="2">Brain</tissue>
    </source>
</reference>
<evidence type="ECO:0000313" key="2">
    <source>
        <dbReference type="EMBL" id="BAG61617.1"/>
    </source>
</evidence>
<name>B4DSF5_HUMAN</name>
<organism evidence="2">
    <name type="scientific">Homo sapiens</name>
    <name type="common">Human</name>
    <dbReference type="NCBI Taxonomy" id="9606"/>
    <lineage>
        <taxon>Eukaryota</taxon>
        <taxon>Metazoa</taxon>
        <taxon>Chordata</taxon>
        <taxon>Craniata</taxon>
        <taxon>Vertebrata</taxon>
        <taxon>Euteleostomi</taxon>
        <taxon>Mammalia</taxon>
        <taxon>Eutheria</taxon>
        <taxon>Euarchontoglires</taxon>
        <taxon>Primates</taxon>
        <taxon>Haplorrhini</taxon>
        <taxon>Catarrhini</taxon>
        <taxon>Hominidae</taxon>
        <taxon>Homo</taxon>
    </lineage>
</organism>